<dbReference type="AlphaFoldDB" id="A0A4R4RAW7"/>
<dbReference type="InterPro" id="IPR055170">
    <property type="entry name" value="GFO_IDH_MocA-like_dom"/>
</dbReference>
<comment type="caution">
    <text evidence="4">The sequence shown here is derived from an EMBL/GenBank/DDBJ whole genome shotgun (WGS) entry which is preliminary data.</text>
</comment>
<feature type="domain" description="GFO/IDH/MocA-like oxidoreductase" evidence="3">
    <location>
        <begin position="143"/>
        <end position="288"/>
    </location>
</feature>
<name>A0A4R4RAW7_9ACTN</name>
<dbReference type="GO" id="GO:0016491">
    <property type="term" value="F:oxidoreductase activity"/>
    <property type="evidence" value="ECO:0007669"/>
    <property type="project" value="UniProtKB-KW"/>
</dbReference>
<protein>
    <submittedName>
        <fullName evidence="4">Gfo/Idh/MocA family oxidoreductase</fullName>
    </submittedName>
</protein>
<evidence type="ECO:0000313" key="4">
    <source>
        <dbReference type="EMBL" id="TDC45839.1"/>
    </source>
</evidence>
<dbReference type="Pfam" id="PF22725">
    <property type="entry name" value="GFO_IDH_MocA_C3"/>
    <property type="match status" value="1"/>
</dbReference>
<dbReference type="EMBL" id="SMKL01000119">
    <property type="protein sequence ID" value="TDC45839.1"/>
    <property type="molecule type" value="Genomic_DNA"/>
</dbReference>
<accession>A0A4R4RAW7</accession>
<dbReference type="Pfam" id="PF01408">
    <property type="entry name" value="GFO_IDH_MocA"/>
    <property type="match status" value="1"/>
</dbReference>
<keyword evidence="5" id="KW-1185">Reference proteome</keyword>
<dbReference type="PANTHER" id="PTHR43818:SF11">
    <property type="entry name" value="BCDNA.GH03377"/>
    <property type="match status" value="1"/>
</dbReference>
<sequence length="420" mass="44191">MTDRVPLCLVGCGGMGSRHILGMAALQRTGLSTIDLVAVCDLDETAARRAAAEAEELLGRRPAVHLSVDDAVADPDIAAFDVVTEASSHLAVTLPALRAGKHVLSEKPLGITVRSCLAMVEAAAASGAVLATAENYRRDPPNRLVRAVLDAGLLGEVFLAQETRLGGSDLIITTPWRHLKDRGAIGLDMGVHLTDVFQYYFGPIASVYGDGFIAEPVRRRRPSPSRDLPAYRAAWEKLPEQVTPTGEDSVVALYRMESGVRVQLSYVNSGLGKRYLARSIHGRLGSLEISKDRSGRGPVLHRDGGTLTGKEILAELPDFALDDVTAALFGADGVEYDLPGGEADAGGLAIELHDFGRAASTGAPPEVDGVGGTTAVAGLLGAYESGLLGRAVTMTELLDGTVSAYQDPIDEHLGLLGVSR</sequence>
<dbReference type="InterPro" id="IPR050463">
    <property type="entry name" value="Gfo/Idh/MocA_oxidrdct_glycsds"/>
</dbReference>
<dbReference type="PANTHER" id="PTHR43818">
    <property type="entry name" value="BCDNA.GH03377"/>
    <property type="match status" value="1"/>
</dbReference>
<organism evidence="4 5">
    <name type="scientific">Jiangella ureilytica</name>
    <dbReference type="NCBI Taxonomy" id="2530374"/>
    <lineage>
        <taxon>Bacteria</taxon>
        <taxon>Bacillati</taxon>
        <taxon>Actinomycetota</taxon>
        <taxon>Actinomycetes</taxon>
        <taxon>Jiangellales</taxon>
        <taxon>Jiangellaceae</taxon>
        <taxon>Jiangella</taxon>
    </lineage>
</organism>
<dbReference type="Gene3D" id="3.30.360.10">
    <property type="entry name" value="Dihydrodipicolinate Reductase, domain 2"/>
    <property type="match status" value="1"/>
</dbReference>
<dbReference type="Gene3D" id="3.40.50.720">
    <property type="entry name" value="NAD(P)-binding Rossmann-like Domain"/>
    <property type="match status" value="1"/>
</dbReference>
<dbReference type="InterPro" id="IPR000683">
    <property type="entry name" value="Gfo/Idh/MocA-like_OxRdtase_N"/>
</dbReference>
<gene>
    <name evidence="4" type="ORF">E1212_28195</name>
</gene>
<dbReference type="SUPFAM" id="SSF55347">
    <property type="entry name" value="Glyceraldehyde-3-phosphate dehydrogenase-like, C-terminal domain"/>
    <property type="match status" value="1"/>
</dbReference>
<reference evidence="4 5" key="1">
    <citation type="submission" date="2019-02" db="EMBL/GenBank/DDBJ databases">
        <title>Draft genome sequences of novel Actinobacteria.</title>
        <authorList>
            <person name="Sahin N."/>
            <person name="Ay H."/>
            <person name="Saygin H."/>
        </authorList>
    </citation>
    <scope>NUCLEOTIDE SEQUENCE [LARGE SCALE GENOMIC DNA]</scope>
    <source>
        <strain evidence="4 5">KC603</strain>
    </source>
</reference>
<dbReference type="OrthoDB" id="179913at2"/>
<proteinExistence type="predicted"/>
<keyword evidence="1" id="KW-0560">Oxidoreductase</keyword>
<dbReference type="SUPFAM" id="SSF51735">
    <property type="entry name" value="NAD(P)-binding Rossmann-fold domains"/>
    <property type="match status" value="1"/>
</dbReference>
<dbReference type="RefSeq" id="WP_131988721.1">
    <property type="nucleotide sequence ID" value="NZ_SMKL01000119.1"/>
</dbReference>
<dbReference type="Proteomes" id="UP000295621">
    <property type="component" value="Unassembled WGS sequence"/>
</dbReference>
<evidence type="ECO:0000256" key="1">
    <source>
        <dbReference type="ARBA" id="ARBA00023002"/>
    </source>
</evidence>
<dbReference type="GO" id="GO:0000166">
    <property type="term" value="F:nucleotide binding"/>
    <property type="evidence" value="ECO:0007669"/>
    <property type="project" value="InterPro"/>
</dbReference>
<evidence type="ECO:0000259" key="3">
    <source>
        <dbReference type="Pfam" id="PF22725"/>
    </source>
</evidence>
<dbReference type="InterPro" id="IPR036291">
    <property type="entry name" value="NAD(P)-bd_dom_sf"/>
</dbReference>
<evidence type="ECO:0000313" key="5">
    <source>
        <dbReference type="Proteomes" id="UP000295621"/>
    </source>
</evidence>
<evidence type="ECO:0000259" key="2">
    <source>
        <dbReference type="Pfam" id="PF01408"/>
    </source>
</evidence>
<feature type="domain" description="Gfo/Idh/MocA-like oxidoreductase N-terminal" evidence="2">
    <location>
        <begin position="9"/>
        <end position="131"/>
    </location>
</feature>